<keyword evidence="2" id="KW-1185">Reference proteome</keyword>
<dbReference type="AlphaFoldDB" id="A0A914VE29"/>
<dbReference type="Proteomes" id="UP000887566">
    <property type="component" value="Unplaced"/>
</dbReference>
<feature type="region of interest" description="Disordered" evidence="1">
    <location>
        <begin position="51"/>
        <end position="75"/>
    </location>
</feature>
<protein>
    <submittedName>
        <fullName evidence="3">Uncharacterized protein</fullName>
    </submittedName>
</protein>
<reference evidence="3" key="1">
    <citation type="submission" date="2022-11" db="UniProtKB">
        <authorList>
            <consortium name="WormBaseParasite"/>
        </authorList>
    </citation>
    <scope>IDENTIFICATION</scope>
</reference>
<name>A0A914VE29_9BILA</name>
<dbReference type="WBParaSite" id="PSAMB.scaffold1838size27451.g15149.t1">
    <property type="protein sequence ID" value="PSAMB.scaffold1838size27451.g15149.t1"/>
    <property type="gene ID" value="PSAMB.scaffold1838size27451.g15149"/>
</dbReference>
<feature type="compositionally biased region" description="Basic and acidic residues" evidence="1">
    <location>
        <begin position="64"/>
        <end position="75"/>
    </location>
</feature>
<proteinExistence type="predicted"/>
<organism evidence="2 3">
    <name type="scientific">Plectus sambesii</name>
    <dbReference type="NCBI Taxonomy" id="2011161"/>
    <lineage>
        <taxon>Eukaryota</taxon>
        <taxon>Metazoa</taxon>
        <taxon>Ecdysozoa</taxon>
        <taxon>Nematoda</taxon>
        <taxon>Chromadorea</taxon>
        <taxon>Plectida</taxon>
        <taxon>Plectina</taxon>
        <taxon>Plectoidea</taxon>
        <taxon>Plectidae</taxon>
        <taxon>Plectus</taxon>
    </lineage>
</organism>
<evidence type="ECO:0000313" key="3">
    <source>
        <dbReference type="WBParaSite" id="PSAMB.scaffold1838size27451.g15149.t1"/>
    </source>
</evidence>
<sequence>SSSNHWATAHRSPPASTGTLIAAAACARNAPPPSNVPPGASAITTLPYRVDFEGPEGTPGASDARQKTDRKTCEA</sequence>
<accession>A0A914VE29</accession>
<evidence type="ECO:0000256" key="1">
    <source>
        <dbReference type="SAM" id="MobiDB-lite"/>
    </source>
</evidence>
<evidence type="ECO:0000313" key="2">
    <source>
        <dbReference type="Proteomes" id="UP000887566"/>
    </source>
</evidence>